<feature type="transmembrane region" description="Helical" evidence="1">
    <location>
        <begin position="120"/>
        <end position="140"/>
    </location>
</feature>
<evidence type="ECO:0000256" key="1">
    <source>
        <dbReference type="SAM" id="Phobius"/>
    </source>
</evidence>
<keyword evidence="1" id="KW-1133">Transmembrane helix</keyword>
<dbReference type="RefSeq" id="WP_013150900.1">
    <property type="nucleotide sequence ID" value="NC_014209.1"/>
</dbReference>
<dbReference type="PIRSF" id="PIRSF027391">
    <property type="entry name" value="Hpre_diP_synt_I"/>
    <property type="match status" value="1"/>
</dbReference>
<sequence length="184" mass="20012">MPKSTKLSIESTTMSKTHRMVFLAILATNSLILYIIEGMLPVPFVAPGAKLGLANIITVISLYLFGFVDTFIVLFVRILLATLFASLPSTFFYSIGGGVLSLFAMYFAKSIGKENISEVGVSVIGAVFHNIGQMLVASLVVQNINIMVYLPILMIAGIGTGVFVGLTAKFVLKHWRKLKNLNLH</sequence>
<proteinExistence type="predicted"/>
<protein>
    <submittedName>
        <fullName evidence="2">Heptaprenyl diphosphate synthase component I</fullName>
    </submittedName>
</protein>
<reference evidence="2 3" key="1">
    <citation type="submission" date="2010-05" db="EMBL/GenBank/DDBJ databases">
        <title>Complete sequence of Thermoanaerobacter mathranii subsp. mathranii mathranii str. A3.</title>
        <authorList>
            <consortium name="US DOE Joint Genome Institute"/>
            <person name="Lucas S."/>
            <person name="Copeland A."/>
            <person name="Lapidus A."/>
            <person name="Cheng J.-F."/>
            <person name="Bruce D."/>
            <person name="Goodwin L."/>
            <person name="Pitluck S."/>
            <person name="Held B."/>
            <person name="Detter J.C."/>
            <person name="Han C."/>
            <person name="Tapia R."/>
            <person name="Land M."/>
            <person name="Hauser L."/>
            <person name="Kyrpides N."/>
            <person name="Mikhailova N."/>
            <person name="Zhou J."/>
            <person name="Hemme C."/>
            <person name="Woyke T."/>
        </authorList>
    </citation>
    <scope>NUCLEOTIDE SEQUENCE [LARGE SCALE GENOMIC DNA]</scope>
    <source>
        <strain evidence="2 3">A3</strain>
    </source>
</reference>
<organism evidence="2 3">
    <name type="scientific">Thermoanaerobacter mathranii subsp. mathranii (strain DSM 11426 / CCUG 53645 / CIP 108742 / A3)</name>
    <dbReference type="NCBI Taxonomy" id="583358"/>
    <lineage>
        <taxon>Bacteria</taxon>
        <taxon>Bacillati</taxon>
        <taxon>Bacillota</taxon>
        <taxon>Clostridia</taxon>
        <taxon>Thermoanaerobacterales</taxon>
        <taxon>Thermoanaerobacteraceae</taxon>
        <taxon>Thermoanaerobacter</taxon>
    </lineage>
</organism>
<feature type="transmembrane region" description="Helical" evidence="1">
    <location>
        <begin position="52"/>
        <end position="85"/>
    </location>
</feature>
<dbReference type="InterPro" id="IPR014535">
    <property type="entry name" value="Hpre_diP_synt_I"/>
</dbReference>
<keyword evidence="3" id="KW-1185">Reference proteome</keyword>
<dbReference type="InterPro" id="IPR010898">
    <property type="entry name" value="Hpre_diP_synth_I"/>
</dbReference>
<gene>
    <name evidence="2" type="ordered locus">Tmath_2070</name>
</gene>
<dbReference type="Proteomes" id="UP000002064">
    <property type="component" value="Chromosome"/>
</dbReference>
<feature type="transmembrane region" description="Helical" evidence="1">
    <location>
        <begin position="146"/>
        <end position="172"/>
    </location>
</feature>
<feature type="transmembrane region" description="Helical" evidence="1">
    <location>
        <begin position="20"/>
        <end position="40"/>
    </location>
</feature>
<accession>A0ABM5LS63</accession>
<evidence type="ECO:0000313" key="3">
    <source>
        <dbReference type="Proteomes" id="UP000002064"/>
    </source>
</evidence>
<dbReference type="Gene3D" id="1.10.1760.20">
    <property type="match status" value="1"/>
</dbReference>
<name>A0ABM5LS63_THEM3</name>
<evidence type="ECO:0000313" key="2">
    <source>
        <dbReference type="EMBL" id="ADH61744.1"/>
    </source>
</evidence>
<feature type="transmembrane region" description="Helical" evidence="1">
    <location>
        <begin position="91"/>
        <end position="108"/>
    </location>
</feature>
<keyword evidence="1" id="KW-0812">Transmembrane</keyword>
<dbReference type="EMBL" id="CP002032">
    <property type="protein sequence ID" value="ADH61744.1"/>
    <property type="molecule type" value="Genomic_DNA"/>
</dbReference>
<keyword evidence="1" id="KW-0472">Membrane</keyword>
<dbReference type="Pfam" id="PF07456">
    <property type="entry name" value="Hpre_diP_synt_I"/>
    <property type="match status" value="1"/>
</dbReference>